<dbReference type="InterPro" id="IPR018366">
    <property type="entry name" value="CBM2_CS"/>
</dbReference>
<dbReference type="PROSITE" id="PS51173">
    <property type="entry name" value="CBM2"/>
    <property type="match status" value="1"/>
</dbReference>
<keyword evidence="3" id="KW-0119">Carbohydrate metabolism</keyword>
<name>A0A6F8XU07_9ACTN</name>
<dbReference type="Pfam" id="PF00553">
    <property type="entry name" value="CBM_2"/>
    <property type="match status" value="1"/>
</dbReference>
<keyword evidence="4" id="KW-0732">Signal</keyword>
<evidence type="ECO:0000259" key="5">
    <source>
        <dbReference type="PROSITE" id="PS51173"/>
    </source>
</evidence>
<protein>
    <recommendedName>
        <fullName evidence="5">CBM2 domain-containing protein</fullName>
    </recommendedName>
</protein>
<dbReference type="InterPro" id="IPR011042">
    <property type="entry name" value="6-blade_b-propeller_TolB-like"/>
</dbReference>
<dbReference type="RefSeq" id="WP_173037156.1">
    <property type="nucleotide sequence ID" value="NZ_AP022870.1"/>
</dbReference>
<keyword evidence="7" id="KW-1185">Reference proteome</keyword>
<feature type="chain" id="PRO_5026030338" description="CBM2 domain-containing protein" evidence="4">
    <location>
        <begin position="28"/>
        <end position="498"/>
    </location>
</feature>
<evidence type="ECO:0000256" key="1">
    <source>
        <dbReference type="ARBA" id="ARBA00022801"/>
    </source>
</evidence>
<dbReference type="GO" id="GO:0030247">
    <property type="term" value="F:polysaccharide binding"/>
    <property type="evidence" value="ECO:0007669"/>
    <property type="project" value="UniProtKB-UniRule"/>
</dbReference>
<dbReference type="InterPro" id="IPR001919">
    <property type="entry name" value="CBD2"/>
</dbReference>
<dbReference type="InterPro" id="IPR011041">
    <property type="entry name" value="Quinoprot_gluc/sorb_DH_b-prop"/>
</dbReference>
<dbReference type="InterPro" id="IPR012291">
    <property type="entry name" value="CBM2_carb-bd_dom_sf"/>
</dbReference>
<reference evidence="6 7" key="1">
    <citation type="submission" date="2020-03" db="EMBL/GenBank/DDBJ databases">
        <title>Whole genome shotgun sequence of Phytohabitans flavus NBRC 107702.</title>
        <authorList>
            <person name="Komaki H."/>
            <person name="Tamura T."/>
        </authorList>
    </citation>
    <scope>NUCLEOTIDE SEQUENCE [LARGE SCALE GENOMIC DNA]</scope>
    <source>
        <strain evidence="6 7">NBRC 107702</strain>
    </source>
</reference>
<evidence type="ECO:0000256" key="4">
    <source>
        <dbReference type="SAM" id="SignalP"/>
    </source>
</evidence>
<evidence type="ECO:0000256" key="3">
    <source>
        <dbReference type="ARBA" id="ARBA00023326"/>
    </source>
</evidence>
<dbReference type="Gene3D" id="2.120.10.30">
    <property type="entry name" value="TolB, C-terminal domain"/>
    <property type="match status" value="1"/>
</dbReference>
<keyword evidence="2" id="KW-0326">Glycosidase</keyword>
<evidence type="ECO:0000256" key="2">
    <source>
        <dbReference type="ARBA" id="ARBA00023295"/>
    </source>
</evidence>
<evidence type="ECO:0000313" key="6">
    <source>
        <dbReference type="EMBL" id="BCB77342.1"/>
    </source>
</evidence>
<dbReference type="GO" id="GO:0000272">
    <property type="term" value="P:polysaccharide catabolic process"/>
    <property type="evidence" value="ECO:0007669"/>
    <property type="project" value="UniProtKB-KW"/>
</dbReference>
<evidence type="ECO:0000313" key="7">
    <source>
        <dbReference type="Proteomes" id="UP000502508"/>
    </source>
</evidence>
<dbReference type="PROSITE" id="PS00561">
    <property type="entry name" value="CBM2_A"/>
    <property type="match status" value="1"/>
</dbReference>
<gene>
    <name evidence="6" type="ORF">Pflav_037520</name>
</gene>
<keyword evidence="3" id="KW-0624">Polysaccharide degradation</keyword>
<dbReference type="AlphaFoldDB" id="A0A6F8XU07"/>
<feature type="signal peptide" evidence="4">
    <location>
        <begin position="1"/>
        <end position="27"/>
    </location>
</feature>
<dbReference type="KEGG" id="pfla:Pflav_037520"/>
<dbReference type="SMART" id="SM00637">
    <property type="entry name" value="CBD_II"/>
    <property type="match status" value="1"/>
</dbReference>
<dbReference type="GO" id="GO:0004553">
    <property type="term" value="F:hydrolase activity, hydrolyzing O-glycosyl compounds"/>
    <property type="evidence" value="ECO:0007669"/>
    <property type="project" value="InterPro"/>
</dbReference>
<dbReference type="SUPFAM" id="SSF50952">
    <property type="entry name" value="Soluble quinoprotein glucose dehydrogenase"/>
    <property type="match status" value="1"/>
</dbReference>
<dbReference type="InterPro" id="IPR012938">
    <property type="entry name" value="Glc/Sorbosone_DH"/>
</dbReference>
<sequence>MFRSRWLAGLAAVAAIVPLAAAAPAQAALPLDQITVTSTQVAFGLQRPTAVVGIDSGRLLITEKVGTVRLYDPTTGLAAAPVLDIGSKIDISGNERGLLGIAPAPNFATTQTVYVAYTALPDGTLTLSRVRLGDPASEQVILTQAHSEFSNHNGGQVAFGGDGYLYWSLGDGGAADDVLASGQNLGTLLGKIVRLDVSRTCGTQAYCVPANNPFVGRAGARPEIWTWGLRNPWRFSFDTRSGGDNSLWIADVGQGTWEEVNHLGATQGGANLGWSCREGRVVFNAARCIAGETYVEPAHVHQTSVDGCAVIGGFVYRGTQFADIAGGTYFATDYCSASVWAIRKQADGSHQSLKVATLDTVQPTSLGVDSNGEFYMVNDLPGQLHKLSFGRVTPPAACRITYETQVWGTGFRATLKLTNTGTAPVNGWTVGWTFPGSQRVGSAWNASITQSGSAASARNAGWNGTIAPGATVEFGFLGTPGGAQPAPTAFTLNGNPCG</sequence>
<keyword evidence="1" id="KW-0378">Hydrolase</keyword>
<dbReference type="InterPro" id="IPR008965">
    <property type="entry name" value="CBM2/CBM3_carb-bd_dom_sf"/>
</dbReference>
<dbReference type="PANTHER" id="PTHR19328:SF75">
    <property type="entry name" value="ALDOSE SUGAR DEHYDROGENASE YLII"/>
    <property type="match status" value="1"/>
</dbReference>
<dbReference type="Pfam" id="PF07995">
    <property type="entry name" value="GSDH"/>
    <property type="match status" value="1"/>
</dbReference>
<dbReference type="Proteomes" id="UP000502508">
    <property type="component" value="Chromosome"/>
</dbReference>
<dbReference type="Gene3D" id="2.60.40.290">
    <property type="match status" value="1"/>
</dbReference>
<reference evidence="6 7" key="2">
    <citation type="submission" date="2020-03" db="EMBL/GenBank/DDBJ databases">
        <authorList>
            <person name="Ichikawa N."/>
            <person name="Kimura A."/>
            <person name="Kitahashi Y."/>
            <person name="Uohara A."/>
        </authorList>
    </citation>
    <scope>NUCLEOTIDE SEQUENCE [LARGE SCALE GENOMIC DNA]</scope>
    <source>
        <strain evidence="6 7">NBRC 107702</strain>
    </source>
</reference>
<accession>A0A6F8XU07</accession>
<feature type="domain" description="CBM2" evidence="5">
    <location>
        <begin position="391"/>
        <end position="498"/>
    </location>
</feature>
<dbReference type="SUPFAM" id="SSF49384">
    <property type="entry name" value="Carbohydrate-binding domain"/>
    <property type="match status" value="1"/>
</dbReference>
<dbReference type="EMBL" id="AP022870">
    <property type="protein sequence ID" value="BCB77342.1"/>
    <property type="molecule type" value="Genomic_DNA"/>
</dbReference>
<proteinExistence type="predicted"/>
<organism evidence="6 7">
    <name type="scientific">Phytohabitans flavus</name>
    <dbReference type="NCBI Taxonomy" id="1076124"/>
    <lineage>
        <taxon>Bacteria</taxon>
        <taxon>Bacillati</taxon>
        <taxon>Actinomycetota</taxon>
        <taxon>Actinomycetes</taxon>
        <taxon>Micromonosporales</taxon>
        <taxon>Micromonosporaceae</taxon>
    </lineage>
</organism>
<dbReference type="PANTHER" id="PTHR19328">
    <property type="entry name" value="HEDGEHOG-INTERACTING PROTEIN"/>
    <property type="match status" value="1"/>
</dbReference>